<keyword evidence="1" id="KW-0732">Signal</keyword>
<dbReference type="EMBL" id="CP020465">
    <property type="protein sequence ID" value="ASP46730.1"/>
    <property type="molecule type" value="Genomic_DNA"/>
</dbReference>
<sequence length="299" mass="32822">MKILLSLTFLLLTLESTAGVTQWIDFNLDGGHVKIPATIAGIDTYAILDTGAQLNAINKAFIAKHNLTFDKGSKIRVKGVFGTDNKTTFNNVPVGFFGIETELDKMTEVSLGYHTNGFLLGGGFFDQFVTQLDYPNKRMRIISPDSIDVAKFKNIEIKSQKGTGMPIVKIGLPNDKHLWLLFDTGNSGGMVIERKVANKMGWLDELDSQATVSMGVNSVVETESFRIPSLKFGPFELENVLVTIPAEGNNSNLESQYQKAGSRIKGKKVQGIIGYDVLKHFLITIDYKGGYAHIALPEA</sequence>
<dbReference type="OrthoDB" id="3521766at2"/>
<evidence type="ECO:0000313" key="2">
    <source>
        <dbReference type="EMBL" id="ASP46730.1"/>
    </source>
</evidence>
<evidence type="ECO:0000313" key="3">
    <source>
        <dbReference type="Proteomes" id="UP000202259"/>
    </source>
</evidence>
<evidence type="ECO:0000256" key="1">
    <source>
        <dbReference type="SAM" id="SignalP"/>
    </source>
</evidence>
<keyword evidence="3" id="KW-1185">Reference proteome</keyword>
<accession>A0A222G4L6</accession>
<organism evidence="2 3">
    <name type="scientific">Cognaticolwellia beringensis</name>
    <dbReference type="NCBI Taxonomy" id="1967665"/>
    <lineage>
        <taxon>Bacteria</taxon>
        <taxon>Pseudomonadati</taxon>
        <taxon>Pseudomonadota</taxon>
        <taxon>Gammaproteobacteria</taxon>
        <taxon>Alteromonadales</taxon>
        <taxon>Colwelliaceae</taxon>
        <taxon>Cognaticolwellia</taxon>
    </lineage>
</organism>
<reference evidence="2 3" key="1">
    <citation type="submission" date="2017-08" db="EMBL/GenBank/DDBJ databases">
        <title>Complete genome of Colwellia sp. NB097-1, a psychrophile bacterium ioslated from Bering Sea.</title>
        <authorList>
            <person name="Chen X."/>
        </authorList>
    </citation>
    <scope>NUCLEOTIDE SEQUENCE [LARGE SCALE GENOMIC DNA]</scope>
    <source>
        <strain evidence="2 3">NB097-1</strain>
    </source>
</reference>
<dbReference type="InterPro" id="IPR021109">
    <property type="entry name" value="Peptidase_aspartic_dom_sf"/>
</dbReference>
<dbReference type="SUPFAM" id="SSF50630">
    <property type="entry name" value="Acid proteases"/>
    <property type="match status" value="1"/>
</dbReference>
<proteinExistence type="predicted"/>
<feature type="chain" id="PRO_5012985247" evidence="1">
    <location>
        <begin position="19"/>
        <end position="299"/>
    </location>
</feature>
<dbReference type="RefSeq" id="WP_081148922.1">
    <property type="nucleotide sequence ID" value="NZ_CP020465.1"/>
</dbReference>
<dbReference type="KEGG" id="cber:B5D82_02405"/>
<dbReference type="AlphaFoldDB" id="A0A222G4L6"/>
<feature type="signal peptide" evidence="1">
    <location>
        <begin position="1"/>
        <end position="18"/>
    </location>
</feature>
<protein>
    <submittedName>
        <fullName evidence="2">Signal protein PDZ</fullName>
    </submittedName>
</protein>
<dbReference type="Proteomes" id="UP000202259">
    <property type="component" value="Chromosome"/>
</dbReference>
<dbReference type="Gene3D" id="2.40.70.10">
    <property type="entry name" value="Acid Proteases"/>
    <property type="match status" value="2"/>
</dbReference>
<dbReference type="Pfam" id="PF13650">
    <property type="entry name" value="Asp_protease_2"/>
    <property type="match status" value="1"/>
</dbReference>
<name>A0A222G4L6_9GAMM</name>
<gene>
    <name evidence="2" type="ORF">B5D82_02405</name>
</gene>